<dbReference type="EMBL" id="JAAGWY010000002">
    <property type="protein sequence ID" value="NEN06015.1"/>
    <property type="molecule type" value="Genomic_DNA"/>
</dbReference>
<keyword evidence="3" id="KW-1185">Reference proteome</keyword>
<protein>
    <submittedName>
        <fullName evidence="2">DUF4190 domain-containing protein</fullName>
    </submittedName>
</protein>
<keyword evidence="1" id="KW-0812">Transmembrane</keyword>
<reference evidence="2 3" key="1">
    <citation type="journal article" date="2014" name="J. Microbiol.">
        <title>Diaminobutyricibacter tongyongensis gen. nov., sp. nov. and Homoserinibacter gongjuensis gen. nov., sp. nov. belong to the family Microbacteriaceae.</title>
        <authorList>
            <person name="Kim S.J."/>
            <person name="Ahn J.H."/>
            <person name="Weon H.Y."/>
            <person name="Hamada M."/>
            <person name="Suzuki K."/>
            <person name="Kwon S.W."/>
        </authorList>
    </citation>
    <scope>NUCLEOTIDE SEQUENCE [LARGE SCALE GENOMIC DNA]</scope>
    <source>
        <strain evidence="2 3">NBRC 108724</strain>
    </source>
</reference>
<accession>A0A6L9XXP2</accession>
<keyword evidence="1" id="KW-0472">Membrane</keyword>
<dbReference type="RefSeq" id="WP_163289474.1">
    <property type="nucleotide sequence ID" value="NZ_JAAGWY010000002.1"/>
</dbReference>
<sequence length="114" mass="11776">MSFRYGPNGQQPSQMVYVQYAPKPPSNGLAIAGMVLGIVGTVLSLIPIVGIFLCWLPALLGVIFGCIGLGTAKRNNGYRRGEAITAVICGLLPIPLVMIGFAVVAALGASSSTQ</sequence>
<evidence type="ECO:0000313" key="2">
    <source>
        <dbReference type="EMBL" id="NEN06015.1"/>
    </source>
</evidence>
<dbReference type="AlphaFoldDB" id="A0A6L9XXP2"/>
<feature type="transmembrane region" description="Helical" evidence="1">
    <location>
        <begin position="84"/>
        <end position="109"/>
    </location>
</feature>
<gene>
    <name evidence="2" type="ORF">G3T36_09020</name>
</gene>
<evidence type="ECO:0000256" key="1">
    <source>
        <dbReference type="SAM" id="Phobius"/>
    </source>
</evidence>
<evidence type="ECO:0000313" key="3">
    <source>
        <dbReference type="Proteomes" id="UP000474967"/>
    </source>
</evidence>
<dbReference type="Proteomes" id="UP000474967">
    <property type="component" value="Unassembled WGS sequence"/>
</dbReference>
<name>A0A6L9XXP2_9MICO</name>
<feature type="transmembrane region" description="Helical" evidence="1">
    <location>
        <begin position="29"/>
        <end position="49"/>
    </location>
</feature>
<feature type="transmembrane region" description="Helical" evidence="1">
    <location>
        <begin position="55"/>
        <end position="72"/>
    </location>
</feature>
<proteinExistence type="predicted"/>
<comment type="caution">
    <text evidence="2">The sequence shown here is derived from an EMBL/GenBank/DDBJ whole genome shotgun (WGS) entry which is preliminary data.</text>
</comment>
<keyword evidence="1" id="KW-1133">Transmembrane helix</keyword>
<organism evidence="2 3">
    <name type="scientific">Leifsonia tongyongensis</name>
    <dbReference type="NCBI Taxonomy" id="1268043"/>
    <lineage>
        <taxon>Bacteria</taxon>
        <taxon>Bacillati</taxon>
        <taxon>Actinomycetota</taxon>
        <taxon>Actinomycetes</taxon>
        <taxon>Micrococcales</taxon>
        <taxon>Microbacteriaceae</taxon>
        <taxon>Leifsonia</taxon>
    </lineage>
</organism>